<protein>
    <recommendedName>
        <fullName evidence="1">Endonuclease/exonuclease/phosphatase domain-containing protein</fullName>
    </recommendedName>
</protein>
<name>A0A1Q8CXS5_9PSEU</name>
<dbReference type="InterPro" id="IPR036691">
    <property type="entry name" value="Endo/exonu/phosph_ase_sf"/>
</dbReference>
<dbReference type="Gene3D" id="3.60.10.10">
    <property type="entry name" value="Endonuclease/exonuclease/phosphatase"/>
    <property type="match status" value="1"/>
</dbReference>
<reference evidence="2 3" key="1">
    <citation type="submission" date="2016-12" db="EMBL/GenBank/DDBJ databases">
        <title>The draft genome sequence of Actinophytocola sp. 11-183.</title>
        <authorList>
            <person name="Wang W."/>
            <person name="Yuan L."/>
        </authorList>
    </citation>
    <scope>NUCLEOTIDE SEQUENCE [LARGE SCALE GENOMIC DNA]</scope>
    <source>
        <strain evidence="2 3">11-183</strain>
    </source>
</reference>
<dbReference type="EMBL" id="MSIE01000002">
    <property type="protein sequence ID" value="OLF19156.1"/>
    <property type="molecule type" value="Genomic_DNA"/>
</dbReference>
<accession>A0A1Q8CXS5</accession>
<dbReference type="AlphaFoldDB" id="A0A1Q8CXS5"/>
<evidence type="ECO:0000259" key="1">
    <source>
        <dbReference type="Pfam" id="PF03372"/>
    </source>
</evidence>
<organism evidence="2 3">
    <name type="scientific">Actinophytocola xanthii</name>
    <dbReference type="NCBI Taxonomy" id="1912961"/>
    <lineage>
        <taxon>Bacteria</taxon>
        <taxon>Bacillati</taxon>
        <taxon>Actinomycetota</taxon>
        <taxon>Actinomycetes</taxon>
        <taxon>Pseudonocardiales</taxon>
        <taxon>Pseudonocardiaceae</taxon>
    </lineage>
</organism>
<sequence length="265" mass="28530">MTLDVVSFNVYVGLRSRGAPVRERAAEFCRRLTELDVDVLLLQEVWTAPLLRFIAARLPSLPHAAWLPGLAGHPAGGLAVLARRPLCPPTYTPFTSARPDGGGLPFRVVSALRCRLQGVLAVRTVDGTLLVGNTQLTANGDGDWSAANRHHGLHRRQVRIVQTALRAAGAHTMPLSVLGGDFNIASSGPLYPEIVEHGAWHDPLADAGRPTYRAEYLPPGRPAQRIDYLLVSGRPVLAADLVLTEPAGSVGFLSDHLAPRVRLPE</sequence>
<dbReference type="GO" id="GO:0003824">
    <property type="term" value="F:catalytic activity"/>
    <property type="evidence" value="ECO:0007669"/>
    <property type="project" value="InterPro"/>
</dbReference>
<dbReference type="RefSeq" id="WP_075123758.1">
    <property type="nucleotide sequence ID" value="NZ_MSIE01000002.1"/>
</dbReference>
<dbReference type="SUPFAM" id="SSF56219">
    <property type="entry name" value="DNase I-like"/>
    <property type="match status" value="1"/>
</dbReference>
<dbReference type="Pfam" id="PF03372">
    <property type="entry name" value="Exo_endo_phos"/>
    <property type="match status" value="1"/>
</dbReference>
<dbReference type="OrthoDB" id="3676652at2"/>
<evidence type="ECO:0000313" key="2">
    <source>
        <dbReference type="EMBL" id="OLF19156.1"/>
    </source>
</evidence>
<dbReference type="InterPro" id="IPR005135">
    <property type="entry name" value="Endo/exonuclease/phosphatase"/>
</dbReference>
<keyword evidence="3" id="KW-1185">Reference proteome</keyword>
<feature type="domain" description="Endonuclease/exonuclease/phosphatase" evidence="1">
    <location>
        <begin position="6"/>
        <end position="256"/>
    </location>
</feature>
<dbReference type="STRING" id="1912961.BU204_01945"/>
<evidence type="ECO:0000313" key="3">
    <source>
        <dbReference type="Proteomes" id="UP000185596"/>
    </source>
</evidence>
<gene>
    <name evidence="2" type="ORF">BU204_01945</name>
</gene>
<comment type="caution">
    <text evidence="2">The sequence shown here is derived from an EMBL/GenBank/DDBJ whole genome shotgun (WGS) entry which is preliminary data.</text>
</comment>
<proteinExistence type="predicted"/>
<dbReference type="Proteomes" id="UP000185596">
    <property type="component" value="Unassembled WGS sequence"/>
</dbReference>